<feature type="transmembrane region" description="Helical" evidence="1">
    <location>
        <begin position="79"/>
        <end position="101"/>
    </location>
</feature>
<dbReference type="EMBL" id="JBHSEW010000006">
    <property type="protein sequence ID" value="MFC4622122.1"/>
    <property type="molecule type" value="Genomic_DNA"/>
</dbReference>
<keyword evidence="4" id="KW-1185">Reference proteome</keyword>
<feature type="transmembrane region" description="Helical" evidence="1">
    <location>
        <begin position="53"/>
        <end position="72"/>
    </location>
</feature>
<evidence type="ECO:0000313" key="4">
    <source>
        <dbReference type="Proteomes" id="UP001595967"/>
    </source>
</evidence>
<dbReference type="Proteomes" id="UP001595967">
    <property type="component" value="Unassembled WGS sequence"/>
</dbReference>
<keyword evidence="1" id="KW-1133">Transmembrane helix</keyword>
<gene>
    <name evidence="3" type="ORF">ACFO3A_07805</name>
</gene>
<dbReference type="RefSeq" id="WP_377725734.1">
    <property type="nucleotide sequence ID" value="NZ_JBHSEW010000006.1"/>
</dbReference>
<protein>
    <submittedName>
        <fullName evidence="3">VanZ family protein</fullName>
    </submittedName>
</protein>
<keyword evidence="1" id="KW-0472">Membrane</keyword>
<dbReference type="Pfam" id="PF04892">
    <property type="entry name" value="VanZ"/>
    <property type="match status" value="1"/>
</dbReference>
<feature type="transmembrane region" description="Helical" evidence="1">
    <location>
        <begin position="113"/>
        <end position="133"/>
    </location>
</feature>
<feature type="transmembrane region" description="Helical" evidence="1">
    <location>
        <begin position="211"/>
        <end position="232"/>
    </location>
</feature>
<comment type="caution">
    <text evidence="3">The sequence shown here is derived from an EMBL/GenBank/DDBJ whole genome shotgun (WGS) entry which is preliminary data.</text>
</comment>
<dbReference type="InterPro" id="IPR006976">
    <property type="entry name" value="VanZ-like"/>
</dbReference>
<sequence length="365" mass="39751">MHKSSAWPLALLYAALIVFASLYPFEGWRDQELSWWAVLTQPLPPQYWTGFDVGSNIAGYLPLGFLLGLGAVRSGAARWAVLLALGLGSVLSLGMEVLQLYLPRRVPSNLDWLLNSLGALLGGVLAWLLHLLGGVQRWAVFRQRWLGDADAGGTALLLLWPWALLFPAAVPLGLGQVLPHLEVGLAQWLEGSAYAHWLPLRHAPAQALTPLGYLFCVAVGVLAPCLLTHLLVRQPWRRMVAALVWTVVGVGVTALSCALGYGPANAWAWLSPPALLGLAVGLGLAWVLAVLSWRWSAVVALVGLALQLGALNQAPQSAYFAQTLQLWEQGRFVQFYGLGQWLGWLWPYATLVYAAARLTQRRPTL</sequence>
<proteinExistence type="predicted"/>
<evidence type="ECO:0000259" key="2">
    <source>
        <dbReference type="Pfam" id="PF04892"/>
    </source>
</evidence>
<feature type="transmembrane region" description="Helical" evidence="1">
    <location>
        <begin position="239"/>
        <end position="261"/>
    </location>
</feature>
<feature type="transmembrane region" description="Helical" evidence="1">
    <location>
        <begin position="267"/>
        <end position="288"/>
    </location>
</feature>
<feature type="domain" description="VanZ-like" evidence="2">
    <location>
        <begin position="20"/>
        <end position="129"/>
    </location>
</feature>
<accession>A0ABV9GXT9</accession>
<organism evidence="3 4">
    <name type="scientific">Comamonas nitrativorans</name>
    <dbReference type="NCBI Taxonomy" id="108437"/>
    <lineage>
        <taxon>Bacteria</taxon>
        <taxon>Pseudomonadati</taxon>
        <taxon>Pseudomonadota</taxon>
        <taxon>Betaproteobacteria</taxon>
        <taxon>Burkholderiales</taxon>
        <taxon>Comamonadaceae</taxon>
        <taxon>Comamonas</taxon>
    </lineage>
</organism>
<name>A0ABV9GXT9_9BURK</name>
<reference evidence="4" key="1">
    <citation type="journal article" date="2019" name="Int. J. Syst. Evol. Microbiol.">
        <title>The Global Catalogue of Microorganisms (GCM) 10K type strain sequencing project: providing services to taxonomists for standard genome sequencing and annotation.</title>
        <authorList>
            <consortium name="The Broad Institute Genomics Platform"/>
            <consortium name="The Broad Institute Genome Sequencing Center for Infectious Disease"/>
            <person name="Wu L."/>
            <person name="Ma J."/>
        </authorList>
    </citation>
    <scope>NUCLEOTIDE SEQUENCE [LARGE SCALE GENOMIC DNA]</scope>
    <source>
        <strain evidence="4">JCM 11650</strain>
    </source>
</reference>
<evidence type="ECO:0000313" key="3">
    <source>
        <dbReference type="EMBL" id="MFC4622122.1"/>
    </source>
</evidence>
<keyword evidence="1" id="KW-0812">Transmembrane</keyword>
<feature type="transmembrane region" description="Helical" evidence="1">
    <location>
        <begin position="295"/>
        <end position="315"/>
    </location>
</feature>
<evidence type="ECO:0000256" key="1">
    <source>
        <dbReference type="SAM" id="Phobius"/>
    </source>
</evidence>
<feature type="transmembrane region" description="Helical" evidence="1">
    <location>
        <begin position="335"/>
        <end position="356"/>
    </location>
</feature>
<feature type="transmembrane region" description="Helical" evidence="1">
    <location>
        <begin position="154"/>
        <end position="174"/>
    </location>
</feature>